<comment type="caution">
    <text evidence="1">The sequence shown here is derived from an EMBL/GenBank/DDBJ whole genome shotgun (WGS) entry which is preliminary data.</text>
</comment>
<dbReference type="AlphaFoldDB" id="X1NP55"/>
<feature type="non-terminal residue" evidence="1">
    <location>
        <position position="1"/>
    </location>
</feature>
<reference evidence="1" key="1">
    <citation type="journal article" date="2014" name="Front. Microbiol.">
        <title>High frequency of phylogenetically diverse reductive dehalogenase-homologous genes in deep subseafloor sedimentary metagenomes.</title>
        <authorList>
            <person name="Kawai M."/>
            <person name="Futagami T."/>
            <person name="Toyoda A."/>
            <person name="Takaki Y."/>
            <person name="Nishi S."/>
            <person name="Hori S."/>
            <person name="Arai W."/>
            <person name="Tsubouchi T."/>
            <person name="Morono Y."/>
            <person name="Uchiyama I."/>
            <person name="Ito T."/>
            <person name="Fujiyama A."/>
            <person name="Inagaki F."/>
            <person name="Takami H."/>
        </authorList>
    </citation>
    <scope>NUCLEOTIDE SEQUENCE</scope>
    <source>
        <strain evidence="1">Expedition CK06-06</strain>
    </source>
</reference>
<gene>
    <name evidence="1" type="ORF">S06H3_43344</name>
</gene>
<accession>X1NP55</accession>
<dbReference type="EMBL" id="BARV01026880">
    <property type="protein sequence ID" value="GAI45403.1"/>
    <property type="molecule type" value="Genomic_DNA"/>
</dbReference>
<evidence type="ECO:0000313" key="1">
    <source>
        <dbReference type="EMBL" id="GAI45403.1"/>
    </source>
</evidence>
<protein>
    <submittedName>
        <fullName evidence="1">Uncharacterized protein</fullName>
    </submittedName>
</protein>
<organism evidence="1">
    <name type="scientific">marine sediment metagenome</name>
    <dbReference type="NCBI Taxonomy" id="412755"/>
    <lineage>
        <taxon>unclassified sequences</taxon>
        <taxon>metagenomes</taxon>
        <taxon>ecological metagenomes</taxon>
    </lineage>
</organism>
<sequence length="49" mass="5631">ATILGWRGFEIYCGALYEGVTKKVIAKVKEIREKIQSGDDTHFYQDCHI</sequence>
<proteinExistence type="predicted"/>
<name>X1NP55_9ZZZZ</name>